<evidence type="ECO:0000313" key="1">
    <source>
        <dbReference type="EMBL" id="CAI2382419.1"/>
    </source>
</evidence>
<name>A0AAD1Y0S7_EUPCR</name>
<protein>
    <submittedName>
        <fullName evidence="1">Uncharacterized protein</fullName>
    </submittedName>
</protein>
<dbReference type="AlphaFoldDB" id="A0AAD1Y0S7"/>
<organism evidence="1 2">
    <name type="scientific">Euplotes crassus</name>
    <dbReference type="NCBI Taxonomy" id="5936"/>
    <lineage>
        <taxon>Eukaryota</taxon>
        <taxon>Sar</taxon>
        <taxon>Alveolata</taxon>
        <taxon>Ciliophora</taxon>
        <taxon>Intramacronucleata</taxon>
        <taxon>Spirotrichea</taxon>
        <taxon>Hypotrichia</taxon>
        <taxon>Euplotida</taxon>
        <taxon>Euplotidae</taxon>
        <taxon>Moneuplotes</taxon>
    </lineage>
</organism>
<dbReference type="Proteomes" id="UP001295684">
    <property type="component" value="Unassembled WGS sequence"/>
</dbReference>
<sequence>MLDFLKHFLSGVIEVECSFFSIHRYCVQIVRFGSFKLINKSADVTLDLINVDKRLPICIVSGDSNVLGPSSKLLFVSTLSFLWCCSKPSHKMIKDAPSHLNESLLDVKFLGLALSLFEHRSLTIHLAPLHKTSICLT</sequence>
<proteinExistence type="predicted"/>
<gene>
    <name evidence="1" type="ORF">ECRASSUSDP1_LOCUS23892</name>
</gene>
<evidence type="ECO:0000313" key="2">
    <source>
        <dbReference type="Proteomes" id="UP001295684"/>
    </source>
</evidence>
<reference evidence="1" key="1">
    <citation type="submission" date="2023-07" db="EMBL/GenBank/DDBJ databases">
        <authorList>
            <consortium name="AG Swart"/>
            <person name="Singh M."/>
            <person name="Singh A."/>
            <person name="Seah K."/>
            <person name="Emmerich C."/>
        </authorList>
    </citation>
    <scope>NUCLEOTIDE SEQUENCE</scope>
    <source>
        <strain evidence="1">DP1</strain>
    </source>
</reference>
<comment type="caution">
    <text evidence="1">The sequence shown here is derived from an EMBL/GenBank/DDBJ whole genome shotgun (WGS) entry which is preliminary data.</text>
</comment>
<dbReference type="EMBL" id="CAMPGE010024594">
    <property type="protein sequence ID" value="CAI2382419.1"/>
    <property type="molecule type" value="Genomic_DNA"/>
</dbReference>
<keyword evidence="2" id="KW-1185">Reference proteome</keyword>
<accession>A0AAD1Y0S7</accession>